<proteinExistence type="predicted"/>
<sequence length="41" mass="4840">MGRADNRRSPKARRRKAWRRKKLRLQKKIAGVAKKAPAKKK</sequence>
<evidence type="ECO:0000313" key="3">
    <source>
        <dbReference type="Proteomes" id="UP000321083"/>
    </source>
</evidence>
<reference evidence="2 3" key="2">
    <citation type="submission" date="2019-08" db="EMBL/GenBank/DDBJ databases">
        <authorList>
            <person name="Henke P."/>
        </authorList>
    </citation>
    <scope>NUCLEOTIDE SEQUENCE [LARGE SCALE GENOMIC DNA]</scope>
    <source>
        <strain evidence="2">Phe10_nw2017</strain>
    </source>
</reference>
<evidence type="ECO:0000313" key="2">
    <source>
        <dbReference type="EMBL" id="TWW12320.1"/>
    </source>
</evidence>
<dbReference type="EMBL" id="SRHE01000019">
    <property type="protein sequence ID" value="TWW12320.1"/>
    <property type="molecule type" value="Genomic_DNA"/>
</dbReference>
<protein>
    <submittedName>
        <fullName evidence="2">Uncharacterized protein</fullName>
    </submittedName>
</protein>
<feature type="region of interest" description="Disordered" evidence="1">
    <location>
        <begin position="1"/>
        <end position="22"/>
    </location>
</feature>
<dbReference type="AlphaFoldDB" id="A0A5C6MC54"/>
<dbReference type="Proteomes" id="UP000321083">
    <property type="component" value="Unassembled WGS sequence"/>
</dbReference>
<gene>
    <name evidence="2" type="ORF">E3A20_01990</name>
</gene>
<keyword evidence="3" id="KW-1185">Reference proteome</keyword>
<name>A0A5C6MC54_9PLAN</name>
<comment type="caution">
    <text evidence="2">The sequence shown here is derived from an EMBL/GenBank/DDBJ whole genome shotgun (WGS) entry which is preliminary data.</text>
</comment>
<organism evidence="2 3">
    <name type="scientific">Planctomyces bekefii</name>
    <dbReference type="NCBI Taxonomy" id="1653850"/>
    <lineage>
        <taxon>Bacteria</taxon>
        <taxon>Pseudomonadati</taxon>
        <taxon>Planctomycetota</taxon>
        <taxon>Planctomycetia</taxon>
        <taxon>Planctomycetales</taxon>
        <taxon>Planctomycetaceae</taxon>
        <taxon>Planctomyces</taxon>
    </lineage>
</organism>
<accession>A0A5C6MC54</accession>
<evidence type="ECO:0000256" key="1">
    <source>
        <dbReference type="SAM" id="MobiDB-lite"/>
    </source>
</evidence>
<feature type="compositionally biased region" description="Basic residues" evidence="1">
    <location>
        <begin position="9"/>
        <end position="22"/>
    </location>
</feature>
<reference evidence="2 3" key="1">
    <citation type="submission" date="2019-08" db="EMBL/GenBank/DDBJ databases">
        <title>100 year-old enigma solved: identification of Planctomyces bekefii, the type genus and species of the phylum Planctomycetes.</title>
        <authorList>
            <person name="Svetlana D.N."/>
            <person name="Overmann J."/>
        </authorList>
    </citation>
    <scope>NUCLEOTIDE SEQUENCE [LARGE SCALE GENOMIC DNA]</scope>
    <source>
        <strain evidence="2">Phe10_nw2017</strain>
    </source>
</reference>